<protein>
    <submittedName>
        <fullName evidence="1">Uncharacterized protein</fullName>
    </submittedName>
</protein>
<keyword evidence="2" id="KW-1185">Reference proteome</keyword>
<dbReference type="InParanoid" id="A0CSY8"/>
<sequence length="71" mass="8802">MQKYYGKGVYLENSKRIIFIYLNEVLKYNFARNQERKRRLFQKQRNDVQNVKKFNNQQKELQNKECKIIQG</sequence>
<reference evidence="1 2" key="1">
    <citation type="journal article" date="2006" name="Nature">
        <title>Global trends of whole-genome duplications revealed by the ciliate Paramecium tetraurelia.</title>
        <authorList>
            <consortium name="Genoscope"/>
            <person name="Aury J.-M."/>
            <person name="Jaillon O."/>
            <person name="Duret L."/>
            <person name="Noel B."/>
            <person name="Jubin C."/>
            <person name="Porcel B.M."/>
            <person name="Segurens B."/>
            <person name="Daubin V."/>
            <person name="Anthouard V."/>
            <person name="Aiach N."/>
            <person name="Arnaiz O."/>
            <person name="Billaut A."/>
            <person name="Beisson J."/>
            <person name="Blanc I."/>
            <person name="Bouhouche K."/>
            <person name="Camara F."/>
            <person name="Duharcourt S."/>
            <person name="Guigo R."/>
            <person name="Gogendeau D."/>
            <person name="Katinka M."/>
            <person name="Keller A.-M."/>
            <person name="Kissmehl R."/>
            <person name="Klotz C."/>
            <person name="Koll F."/>
            <person name="Le Moue A."/>
            <person name="Lepere C."/>
            <person name="Malinsky S."/>
            <person name="Nowacki M."/>
            <person name="Nowak J.K."/>
            <person name="Plattner H."/>
            <person name="Poulain J."/>
            <person name="Ruiz F."/>
            <person name="Serrano V."/>
            <person name="Zagulski M."/>
            <person name="Dessen P."/>
            <person name="Betermier M."/>
            <person name="Weissenbach J."/>
            <person name="Scarpelli C."/>
            <person name="Schachter V."/>
            <person name="Sperling L."/>
            <person name="Meyer E."/>
            <person name="Cohen J."/>
            <person name="Wincker P."/>
        </authorList>
    </citation>
    <scope>NUCLEOTIDE SEQUENCE [LARGE SCALE GENOMIC DNA]</scope>
    <source>
        <strain evidence="1 2">Stock d4-2</strain>
    </source>
</reference>
<dbReference type="EMBL" id="CT868163">
    <property type="protein sequence ID" value="CAK73905.1"/>
    <property type="molecule type" value="Genomic_DNA"/>
</dbReference>
<dbReference type="GeneID" id="5027087"/>
<proteinExistence type="predicted"/>
<dbReference type="HOGENOM" id="CLU_2745505_0_0_1"/>
<dbReference type="RefSeq" id="XP_001441302.1">
    <property type="nucleotide sequence ID" value="XM_001441265.2"/>
</dbReference>
<name>A0CSY8_PARTE</name>
<organism evidence="1 2">
    <name type="scientific">Paramecium tetraurelia</name>
    <dbReference type="NCBI Taxonomy" id="5888"/>
    <lineage>
        <taxon>Eukaryota</taxon>
        <taxon>Sar</taxon>
        <taxon>Alveolata</taxon>
        <taxon>Ciliophora</taxon>
        <taxon>Intramacronucleata</taxon>
        <taxon>Oligohymenophorea</taxon>
        <taxon>Peniculida</taxon>
        <taxon>Parameciidae</taxon>
        <taxon>Paramecium</taxon>
    </lineage>
</organism>
<evidence type="ECO:0000313" key="2">
    <source>
        <dbReference type="Proteomes" id="UP000000600"/>
    </source>
</evidence>
<evidence type="ECO:0000313" key="1">
    <source>
        <dbReference type="EMBL" id="CAK73905.1"/>
    </source>
</evidence>
<accession>A0CSY8</accession>
<dbReference type="KEGG" id="ptm:GSPATT00010178001"/>
<gene>
    <name evidence="1" type="ORF">GSPATT00010178001</name>
</gene>
<dbReference type="Proteomes" id="UP000000600">
    <property type="component" value="Unassembled WGS sequence"/>
</dbReference>
<dbReference type="AlphaFoldDB" id="A0CSY8"/>